<evidence type="ECO:0000256" key="5">
    <source>
        <dbReference type="ARBA" id="ARBA00022840"/>
    </source>
</evidence>
<dbReference type="NCBIfam" id="TIGR01143">
    <property type="entry name" value="murF"/>
    <property type="match status" value="1"/>
</dbReference>
<dbReference type="InterPro" id="IPR005863">
    <property type="entry name" value="UDP-N-AcMur_synth"/>
</dbReference>
<evidence type="ECO:0000259" key="13">
    <source>
        <dbReference type="Pfam" id="PF02875"/>
    </source>
</evidence>
<dbReference type="STRING" id="82801.SAMN04488506_2216"/>
<dbReference type="RefSeq" id="WP_092481218.1">
    <property type="nucleotide sequence ID" value="NZ_FOXW01000013.1"/>
</dbReference>
<keyword evidence="16" id="KW-1185">Reference proteome</keyword>
<name>A0A1I5YSM3_9LACT</name>
<reference evidence="15 16" key="1">
    <citation type="submission" date="2016-10" db="EMBL/GenBank/DDBJ databases">
        <authorList>
            <person name="de Groot N.N."/>
        </authorList>
    </citation>
    <scope>NUCLEOTIDE SEQUENCE [LARGE SCALE GENOMIC DNA]</scope>
    <source>
        <strain evidence="15 16">DSM 20581</strain>
    </source>
</reference>
<evidence type="ECO:0000259" key="12">
    <source>
        <dbReference type="Pfam" id="PF01225"/>
    </source>
</evidence>
<dbReference type="GO" id="GO:0047480">
    <property type="term" value="F:UDP-N-acetylmuramoyl-tripeptide-D-alanyl-D-alanine ligase activity"/>
    <property type="evidence" value="ECO:0007669"/>
    <property type="project" value="UniProtKB-UniRule"/>
</dbReference>
<dbReference type="GO" id="GO:0051301">
    <property type="term" value="P:cell division"/>
    <property type="evidence" value="ECO:0007669"/>
    <property type="project" value="UniProtKB-KW"/>
</dbReference>
<keyword evidence="6 10" id="KW-0133">Cell shape</keyword>
<evidence type="ECO:0000259" key="14">
    <source>
        <dbReference type="Pfam" id="PF08245"/>
    </source>
</evidence>
<proteinExistence type="inferred from homology"/>
<dbReference type="Gene3D" id="3.40.1190.10">
    <property type="entry name" value="Mur-like, catalytic domain"/>
    <property type="match status" value="1"/>
</dbReference>
<evidence type="ECO:0000256" key="1">
    <source>
        <dbReference type="ARBA" id="ARBA00022490"/>
    </source>
</evidence>
<comment type="subcellular location">
    <subcellularLocation>
        <location evidence="10 11">Cytoplasm</location>
    </subcellularLocation>
</comment>
<evidence type="ECO:0000256" key="4">
    <source>
        <dbReference type="ARBA" id="ARBA00022741"/>
    </source>
</evidence>
<comment type="catalytic activity">
    <reaction evidence="10">
        <text>UDP-N-acetyl-alpha-D-muramoyl-L-alanyl-gamma-D-glutamyl-L-lysine + D-alanyl-D-alanine + ATP = UDP-N-acetyl-alpha-D-muramoyl-L-alanyl-gamma-D-glutamyl-L-lysyl-D-alanyl-D-alanine + ADP + phosphate + H(+)</text>
        <dbReference type="Rhea" id="RHEA:16085"/>
        <dbReference type="ChEBI" id="CHEBI:15378"/>
        <dbReference type="ChEBI" id="CHEBI:30616"/>
        <dbReference type="ChEBI" id="CHEBI:43474"/>
        <dbReference type="ChEBI" id="CHEBI:57822"/>
        <dbReference type="ChEBI" id="CHEBI:70758"/>
        <dbReference type="ChEBI" id="CHEBI:83903"/>
        <dbReference type="ChEBI" id="CHEBI:456216"/>
        <dbReference type="EC" id="6.3.2.10"/>
    </reaction>
</comment>
<organism evidence="15 16">
    <name type="scientific">Desemzia incerta</name>
    <dbReference type="NCBI Taxonomy" id="82801"/>
    <lineage>
        <taxon>Bacteria</taxon>
        <taxon>Bacillati</taxon>
        <taxon>Bacillota</taxon>
        <taxon>Bacilli</taxon>
        <taxon>Lactobacillales</taxon>
        <taxon>Carnobacteriaceae</taxon>
        <taxon>Desemzia</taxon>
    </lineage>
</organism>
<dbReference type="Proteomes" id="UP000199136">
    <property type="component" value="Unassembled WGS sequence"/>
</dbReference>
<sequence length="461" mass="50490">MISLTVKEIAQALGALNETSKWNDVEITAVGFDTRKMEPGSLFVPLIGENDGHRFVQNAITNGAKAALWSAPLTDAPADFPVIQVEDTLLALQELAKYYLKKVGPKVVAITGSNGKTTTKDMTEAVMSSRYRVHKTQGNFNNHIGLPITILSMPSNTEVVILEMGMSNKGEIEVLSRIAEPDVAIITMIGESHIEFLGSRANIATTKMEIIAGVKENGVLIYPGEEILLQERVKDLTGIQLKTFGADSTNDLHPLQVNSQMRETTFTVNADPTIEIKIPVLGTYNVNNALAALTAGEVLGIPISKSYSALAQFQLTKNRTEWDRGINGSMILNDSYNANPTAMKLVIENFSQLENNGKKIVVLGDMLELGEMSKELHLSIKDSLDPDCIDEVYLYGTEMEAVAEALWNESRFNKDAVHSFVGDKAPLIEEIKNKLNKEDYILIKSSFGTDLLSVVESLKAD</sequence>
<evidence type="ECO:0000256" key="7">
    <source>
        <dbReference type="ARBA" id="ARBA00022984"/>
    </source>
</evidence>
<dbReference type="PANTHER" id="PTHR43024">
    <property type="entry name" value="UDP-N-ACETYLMURAMOYL-TRIPEPTIDE--D-ALANYL-D-ALANINE LIGASE"/>
    <property type="match status" value="1"/>
</dbReference>
<dbReference type="GO" id="GO:0008360">
    <property type="term" value="P:regulation of cell shape"/>
    <property type="evidence" value="ECO:0007669"/>
    <property type="project" value="UniProtKB-KW"/>
</dbReference>
<keyword evidence="7 10" id="KW-0573">Peptidoglycan synthesis</keyword>
<dbReference type="GO" id="GO:0005737">
    <property type="term" value="C:cytoplasm"/>
    <property type="evidence" value="ECO:0007669"/>
    <property type="project" value="UniProtKB-SubCell"/>
</dbReference>
<evidence type="ECO:0000256" key="10">
    <source>
        <dbReference type="HAMAP-Rule" id="MF_02019"/>
    </source>
</evidence>
<keyword evidence="4 10" id="KW-0547">Nucleotide-binding</keyword>
<comment type="catalytic activity">
    <reaction evidence="11">
        <text>D-alanyl-D-alanine + UDP-N-acetyl-alpha-D-muramoyl-L-alanyl-gamma-D-glutamyl-meso-2,6-diaminopimelate + ATP = UDP-N-acetyl-alpha-D-muramoyl-L-alanyl-gamma-D-glutamyl-meso-2,6-diaminopimeloyl-D-alanyl-D-alanine + ADP + phosphate + H(+)</text>
        <dbReference type="Rhea" id="RHEA:28374"/>
        <dbReference type="ChEBI" id="CHEBI:15378"/>
        <dbReference type="ChEBI" id="CHEBI:30616"/>
        <dbReference type="ChEBI" id="CHEBI:43474"/>
        <dbReference type="ChEBI" id="CHEBI:57822"/>
        <dbReference type="ChEBI" id="CHEBI:61386"/>
        <dbReference type="ChEBI" id="CHEBI:83905"/>
        <dbReference type="ChEBI" id="CHEBI:456216"/>
        <dbReference type="EC" id="6.3.2.10"/>
    </reaction>
</comment>
<dbReference type="InterPro" id="IPR004101">
    <property type="entry name" value="Mur_ligase_C"/>
</dbReference>
<gene>
    <name evidence="10" type="primary">murF</name>
    <name evidence="15" type="ORF">SAMN04488506_2216</name>
</gene>
<dbReference type="EMBL" id="FOXW01000013">
    <property type="protein sequence ID" value="SFQ47100.1"/>
    <property type="molecule type" value="Genomic_DNA"/>
</dbReference>
<dbReference type="InterPro" id="IPR000713">
    <property type="entry name" value="Mur_ligase_N"/>
</dbReference>
<dbReference type="SUPFAM" id="SSF63418">
    <property type="entry name" value="MurE/MurF N-terminal domain"/>
    <property type="match status" value="1"/>
</dbReference>
<evidence type="ECO:0000256" key="2">
    <source>
        <dbReference type="ARBA" id="ARBA00022598"/>
    </source>
</evidence>
<dbReference type="Pfam" id="PF01225">
    <property type="entry name" value="Mur_ligase"/>
    <property type="match status" value="1"/>
</dbReference>
<dbReference type="InterPro" id="IPR036615">
    <property type="entry name" value="Mur_ligase_C_dom_sf"/>
</dbReference>
<feature type="binding site" evidence="10">
    <location>
        <begin position="112"/>
        <end position="118"/>
    </location>
    <ligand>
        <name>ATP</name>
        <dbReference type="ChEBI" id="CHEBI:30616"/>
    </ligand>
</feature>
<keyword evidence="1 10" id="KW-0963">Cytoplasm</keyword>
<dbReference type="OrthoDB" id="9801978at2"/>
<keyword evidence="2 10" id="KW-0436">Ligase</keyword>
<evidence type="ECO:0000256" key="8">
    <source>
        <dbReference type="ARBA" id="ARBA00023306"/>
    </source>
</evidence>
<keyword evidence="3 10" id="KW-0132">Cell division</keyword>
<dbReference type="Gene3D" id="3.90.190.20">
    <property type="entry name" value="Mur ligase, C-terminal domain"/>
    <property type="match status" value="1"/>
</dbReference>
<dbReference type="UniPathway" id="UPA00219"/>
<feature type="domain" description="Mur ligase C-terminal" evidence="13">
    <location>
        <begin position="319"/>
        <end position="447"/>
    </location>
</feature>
<comment type="function">
    <text evidence="10 11">Involved in cell wall formation. Catalyzes the final step in the synthesis of UDP-N-acetylmuramoyl-pentapeptide, the precursor of murein.</text>
</comment>
<dbReference type="Gene3D" id="3.40.1390.10">
    <property type="entry name" value="MurE/MurF, N-terminal domain"/>
    <property type="match status" value="1"/>
</dbReference>
<dbReference type="Pfam" id="PF02875">
    <property type="entry name" value="Mur_ligase_C"/>
    <property type="match status" value="1"/>
</dbReference>
<dbReference type="InterPro" id="IPR051046">
    <property type="entry name" value="MurCDEF_CellWall_CoF430Synth"/>
</dbReference>
<keyword evidence="9 10" id="KW-0961">Cell wall biogenesis/degradation</keyword>
<keyword evidence="5 10" id="KW-0067">ATP-binding</keyword>
<feature type="domain" description="Mur ligase N-terminal catalytic" evidence="12">
    <location>
        <begin position="26"/>
        <end position="99"/>
    </location>
</feature>
<evidence type="ECO:0000256" key="3">
    <source>
        <dbReference type="ARBA" id="ARBA00022618"/>
    </source>
</evidence>
<dbReference type="GO" id="GO:0071555">
    <property type="term" value="P:cell wall organization"/>
    <property type="evidence" value="ECO:0007669"/>
    <property type="project" value="UniProtKB-KW"/>
</dbReference>
<feature type="domain" description="Mur ligase central" evidence="14">
    <location>
        <begin position="110"/>
        <end position="295"/>
    </location>
</feature>
<dbReference type="InterPro" id="IPR036565">
    <property type="entry name" value="Mur-like_cat_sf"/>
</dbReference>
<comment type="pathway">
    <text evidence="10 11">Cell wall biogenesis; peptidoglycan biosynthesis.</text>
</comment>
<dbReference type="GO" id="GO:0008766">
    <property type="term" value="F:UDP-N-acetylmuramoylalanyl-D-glutamyl-2,6-diaminopimelate-D-alanyl-D-alanine ligase activity"/>
    <property type="evidence" value="ECO:0007669"/>
    <property type="project" value="RHEA"/>
</dbReference>
<dbReference type="InterPro" id="IPR035911">
    <property type="entry name" value="MurE/MurF_N"/>
</dbReference>
<evidence type="ECO:0000313" key="16">
    <source>
        <dbReference type="Proteomes" id="UP000199136"/>
    </source>
</evidence>
<dbReference type="GO" id="GO:0009252">
    <property type="term" value="P:peptidoglycan biosynthetic process"/>
    <property type="evidence" value="ECO:0007669"/>
    <property type="project" value="UniProtKB-UniRule"/>
</dbReference>
<dbReference type="HAMAP" id="MF_02019">
    <property type="entry name" value="MurF"/>
    <property type="match status" value="1"/>
</dbReference>
<dbReference type="AlphaFoldDB" id="A0A1I5YSM3"/>
<dbReference type="EC" id="6.3.2.10" evidence="10 11"/>
<dbReference type="SUPFAM" id="SSF53623">
    <property type="entry name" value="MurD-like peptide ligases, catalytic domain"/>
    <property type="match status" value="1"/>
</dbReference>
<keyword evidence="8 10" id="KW-0131">Cell cycle</keyword>
<accession>A0A1I5YSM3</accession>
<protein>
    <recommendedName>
        <fullName evidence="10 11">UDP-N-acetylmuramoyl-tripeptide--D-alanyl-D-alanine ligase</fullName>
        <ecNumber evidence="10 11">6.3.2.10</ecNumber>
    </recommendedName>
    <alternativeName>
        <fullName evidence="10">D-alanyl-D-alanine-adding enzyme</fullName>
    </alternativeName>
</protein>
<comment type="similarity">
    <text evidence="10">Belongs to the MurCDEF family. MurF subfamily.</text>
</comment>
<evidence type="ECO:0000313" key="15">
    <source>
        <dbReference type="EMBL" id="SFQ47100.1"/>
    </source>
</evidence>
<dbReference type="SUPFAM" id="SSF53244">
    <property type="entry name" value="MurD-like peptide ligases, peptide-binding domain"/>
    <property type="match status" value="1"/>
</dbReference>
<evidence type="ECO:0000256" key="11">
    <source>
        <dbReference type="RuleBase" id="RU004136"/>
    </source>
</evidence>
<evidence type="ECO:0000256" key="9">
    <source>
        <dbReference type="ARBA" id="ARBA00023316"/>
    </source>
</evidence>
<dbReference type="InterPro" id="IPR013221">
    <property type="entry name" value="Mur_ligase_cen"/>
</dbReference>
<dbReference type="Pfam" id="PF08245">
    <property type="entry name" value="Mur_ligase_M"/>
    <property type="match status" value="1"/>
</dbReference>
<dbReference type="PANTHER" id="PTHR43024:SF1">
    <property type="entry name" value="UDP-N-ACETYLMURAMOYL-TRIPEPTIDE--D-ALANYL-D-ALANINE LIGASE"/>
    <property type="match status" value="1"/>
</dbReference>
<evidence type="ECO:0000256" key="6">
    <source>
        <dbReference type="ARBA" id="ARBA00022960"/>
    </source>
</evidence>
<dbReference type="GO" id="GO:0005524">
    <property type="term" value="F:ATP binding"/>
    <property type="evidence" value="ECO:0007669"/>
    <property type="project" value="UniProtKB-UniRule"/>
</dbReference>